<dbReference type="Pfam" id="PF22422">
    <property type="entry name" value="MGH1-like_GH"/>
    <property type="match status" value="1"/>
</dbReference>
<gene>
    <name evidence="5" type="ORF">IC608_06575</name>
</gene>
<keyword evidence="6" id="KW-1185">Reference proteome</keyword>
<dbReference type="Proteomes" id="UP000654108">
    <property type="component" value="Unassembled WGS sequence"/>
</dbReference>
<name>A0A927ISU9_9HYPH</name>
<dbReference type="GO" id="GO:0006487">
    <property type="term" value="P:protein N-linked glycosylation"/>
    <property type="evidence" value="ECO:0007669"/>
    <property type="project" value="TreeGrafter"/>
</dbReference>
<dbReference type="SUPFAM" id="SSF48208">
    <property type="entry name" value="Six-hairpin glycosidases"/>
    <property type="match status" value="1"/>
</dbReference>
<evidence type="ECO:0000313" key="6">
    <source>
        <dbReference type="Proteomes" id="UP000654108"/>
    </source>
</evidence>
<dbReference type="InterPro" id="IPR008928">
    <property type="entry name" value="6-hairpin_glycosidase_sf"/>
</dbReference>
<dbReference type="InterPro" id="IPR054491">
    <property type="entry name" value="MGH1-like_GH"/>
</dbReference>
<evidence type="ECO:0000256" key="2">
    <source>
        <dbReference type="ARBA" id="ARBA00022801"/>
    </source>
</evidence>
<evidence type="ECO:0000256" key="3">
    <source>
        <dbReference type="ARBA" id="ARBA00023295"/>
    </source>
</evidence>
<dbReference type="Gene3D" id="1.50.10.10">
    <property type="match status" value="1"/>
</dbReference>
<sequence length="425" mass="47691">MSSASLENAFAVLRENDRGTYTVPTKGLYPFQWNWDSCLTALGLAAISQDRAWTEIETLFEHQWPDGMVPQIVFHVPSDTYFPGPDIWQTNRPTPTSGITQPAVAGFAVRRLFDRAQDRHTDRAMAETRSRALLHKIDAWHAWFYRNRDPHGEGLVAILHPWEAGRDNSVDWDEALAQVPTSGITPYRRRDTDHANPAHRPTDAQYDAFVWLVEHFRRLGWDNSLLHDASPFRVVDPAFNAILIRSCADLAAVAEALGEKTLAQRNRAWAQRSLDALDALWHVSSQRYQGFNRATGERIDSRSIGGLLPILAAIPPARAAAIAGQIAAMGEQMHFLVPSHDPGAPGYEAQRYWRGPIWLITNFLIENGLRQAGQTEVADRIVRSSLDLIEKSGFAEYYEPQTGAALGGGRFTWTAAMVIEFLTRR</sequence>
<comment type="caution">
    <text evidence="5">The sequence shown here is derived from an EMBL/GenBank/DDBJ whole genome shotgun (WGS) entry which is preliminary data.</text>
</comment>
<organism evidence="5 6">
    <name type="scientific">Devosia oryzisoli</name>
    <dbReference type="NCBI Taxonomy" id="2774138"/>
    <lineage>
        <taxon>Bacteria</taxon>
        <taxon>Pseudomonadati</taxon>
        <taxon>Pseudomonadota</taxon>
        <taxon>Alphaproteobacteria</taxon>
        <taxon>Hyphomicrobiales</taxon>
        <taxon>Devosiaceae</taxon>
        <taxon>Devosia</taxon>
    </lineage>
</organism>
<dbReference type="PANTHER" id="PTHR10412:SF11">
    <property type="entry name" value="MANNOSYL-OLIGOSACCHARIDE GLUCOSIDASE"/>
    <property type="match status" value="1"/>
</dbReference>
<reference evidence="5" key="1">
    <citation type="submission" date="2020-09" db="EMBL/GenBank/DDBJ databases">
        <title>Genome seq and assembly of Devosia sp.</title>
        <authorList>
            <person name="Chhetri G."/>
        </authorList>
    </citation>
    <scope>NUCLEOTIDE SEQUENCE</scope>
    <source>
        <strain evidence="5">PTR5</strain>
    </source>
</reference>
<dbReference type="PANTHER" id="PTHR10412">
    <property type="entry name" value="MANNOSYL-OLIGOSACCHARIDE GLUCOSIDASE"/>
    <property type="match status" value="1"/>
</dbReference>
<evidence type="ECO:0000313" key="5">
    <source>
        <dbReference type="EMBL" id="MBD8065133.1"/>
    </source>
</evidence>
<keyword evidence="3" id="KW-0326">Glycosidase</keyword>
<feature type="domain" description="Mannosylglycerate hydrolase MGH1-like glycoside hydrolase" evidence="4">
    <location>
        <begin position="29"/>
        <end position="414"/>
    </location>
</feature>
<dbReference type="EMBL" id="JACYFU010000001">
    <property type="protein sequence ID" value="MBD8065133.1"/>
    <property type="molecule type" value="Genomic_DNA"/>
</dbReference>
<dbReference type="InterPro" id="IPR004888">
    <property type="entry name" value="Glycoside_hydrolase_63"/>
</dbReference>
<comment type="similarity">
    <text evidence="1">Belongs to the glycosyl hydrolase 63 family.</text>
</comment>
<keyword evidence="2" id="KW-0378">Hydrolase</keyword>
<proteinExistence type="inferred from homology"/>
<dbReference type="AlphaFoldDB" id="A0A927ISU9"/>
<accession>A0A927ISU9</accession>
<protein>
    <recommendedName>
        <fullName evidence="4">Mannosylglycerate hydrolase MGH1-like glycoside hydrolase domain-containing protein</fullName>
    </recommendedName>
</protein>
<evidence type="ECO:0000259" key="4">
    <source>
        <dbReference type="Pfam" id="PF22422"/>
    </source>
</evidence>
<dbReference type="GO" id="GO:0009311">
    <property type="term" value="P:oligosaccharide metabolic process"/>
    <property type="evidence" value="ECO:0007669"/>
    <property type="project" value="InterPro"/>
</dbReference>
<dbReference type="InterPro" id="IPR012341">
    <property type="entry name" value="6hp_glycosidase-like_sf"/>
</dbReference>
<dbReference type="GO" id="GO:0004573">
    <property type="term" value="F:Glc3Man9GlcNAc2 oligosaccharide glucosidase activity"/>
    <property type="evidence" value="ECO:0007669"/>
    <property type="project" value="InterPro"/>
</dbReference>
<evidence type="ECO:0000256" key="1">
    <source>
        <dbReference type="ARBA" id="ARBA00010833"/>
    </source>
</evidence>